<dbReference type="AlphaFoldDB" id="A0A6G4N0B6"/>
<comment type="caution">
    <text evidence="2">The sequence shown here is derived from an EMBL/GenBank/DDBJ whole genome shotgun (WGS) entry which is preliminary data.</text>
</comment>
<accession>A0A6G4N0B6</accession>
<dbReference type="InterPro" id="IPR025856">
    <property type="entry name" value="HeH/LEM_domain"/>
</dbReference>
<name>A0A6G4N0B6_STRAP</name>
<dbReference type="InterPro" id="IPR036269">
    <property type="entry name" value="Rho_N_sf"/>
</dbReference>
<dbReference type="RefSeq" id="WP_164232190.1">
    <property type="nucleotide sequence ID" value="NZ_JAAJBF010000015.1"/>
</dbReference>
<dbReference type="Pfam" id="PF12949">
    <property type="entry name" value="HeH"/>
    <property type="match status" value="1"/>
</dbReference>
<evidence type="ECO:0000313" key="2">
    <source>
        <dbReference type="EMBL" id="NGG16687.1"/>
    </source>
</evidence>
<dbReference type="CDD" id="cd12935">
    <property type="entry name" value="LEM_like"/>
    <property type="match status" value="1"/>
</dbReference>
<organism evidence="2">
    <name type="scientific">Streptococcus anginosus</name>
    <dbReference type="NCBI Taxonomy" id="1328"/>
    <lineage>
        <taxon>Bacteria</taxon>
        <taxon>Bacillati</taxon>
        <taxon>Bacillota</taxon>
        <taxon>Bacilli</taxon>
        <taxon>Lactobacillales</taxon>
        <taxon>Streptococcaceae</taxon>
        <taxon>Streptococcus</taxon>
        <taxon>Streptococcus anginosus group</taxon>
    </lineage>
</organism>
<proteinExistence type="predicted"/>
<feature type="domain" description="HeH/LEM" evidence="1">
    <location>
        <begin position="33"/>
        <end position="65"/>
    </location>
</feature>
<dbReference type="Gene3D" id="1.10.720.30">
    <property type="entry name" value="SAP domain"/>
    <property type="match status" value="1"/>
</dbReference>
<dbReference type="EMBL" id="JAAJBG010000019">
    <property type="protein sequence ID" value="NGG16687.1"/>
    <property type="molecule type" value="Genomic_DNA"/>
</dbReference>
<gene>
    <name evidence="2" type="ORF">G5T13_08765</name>
</gene>
<reference evidence="2" key="1">
    <citation type="submission" date="2020-02" db="EMBL/GenBank/DDBJ databases">
        <title>Antibiotic resistance/susceptibility profiles of lactic acid-producing cocci isolated from the human vagina, and analysis of the genetic basis of atypical resistances.</title>
        <authorList>
            <person name="Sirichoat A."/>
            <person name="Florez A.B."/>
            <person name="Vazquez L."/>
            <person name="Buppasiri P."/>
            <person name="Panya M."/>
            <person name="Lulitanond V."/>
            <person name="Mayo B."/>
        </authorList>
    </citation>
    <scope>NUCLEOTIDE SEQUENCE</scope>
    <source>
        <strain evidence="2">VA01-10AN</strain>
    </source>
</reference>
<protein>
    <recommendedName>
        <fullName evidence="1">HeH/LEM domain-containing protein</fullName>
    </recommendedName>
</protein>
<dbReference type="SUPFAM" id="SSF68912">
    <property type="entry name" value="Rho N-terminal domain-like"/>
    <property type="match status" value="1"/>
</dbReference>
<sequence length="68" mass="7614">MEYINKETLASIETDCKLGGDWVPASELKESYKLTVPEIKSKLDELGIEYDSKAVKSDLIALLEQHEG</sequence>
<dbReference type="InterPro" id="IPR036361">
    <property type="entry name" value="SAP_dom_sf"/>
</dbReference>
<evidence type="ECO:0000259" key="1">
    <source>
        <dbReference type="Pfam" id="PF12949"/>
    </source>
</evidence>